<dbReference type="Proteomes" id="UP000249390">
    <property type="component" value="Unassembled WGS sequence"/>
</dbReference>
<evidence type="ECO:0000256" key="3">
    <source>
        <dbReference type="ARBA" id="ARBA00022946"/>
    </source>
</evidence>
<keyword evidence="2" id="KW-0805">Transcription regulation</keyword>
<dbReference type="PANTHER" id="PTHR13068">
    <property type="entry name" value="CGI-12 PROTEIN-RELATED"/>
    <property type="match status" value="1"/>
</dbReference>
<dbReference type="Pfam" id="PF02536">
    <property type="entry name" value="mTERF"/>
    <property type="match status" value="2"/>
</dbReference>
<dbReference type="PANTHER" id="PTHR13068:SF23">
    <property type="entry name" value="TRANSCRIPTION TERMINATION FACTOR MTERF15, MITOCHONDRIAL"/>
    <property type="match status" value="1"/>
</dbReference>
<dbReference type="GO" id="GO:0003676">
    <property type="term" value="F:nucleic acid binding"/>
    <property type="evidence" value="ECO:0007669"/>
    <property type="project" value="InterPro"/>
</dbReference>
<organism evidence="4 5">
    <name type="scientific">Cuscuta australis</name>
    <dbReference type="NCBI Taxonomy" id="267555"/>
    <lineage>
        <taxon>Eukaryota</taxon>
        <taxon>Viridiplantae</taxon>
        <taxon>Streptophyta</taxon>
        <taxon>Embryophyta</taxon>
        <taxon>Tracheophyta</taxon>
        <taxon>Spermatophyta</taxon>
        <taxon>Magnoliopsida</taxon>
        <taxon>eudicotyledons</taxon>
        <taxon>Gunneridae</taxon>
        <taxon>Pentapetalae</taxon>
        <taxon>asterids</taxon>
        <taxon>lamiids</taxon>
        <taxon>Solanales</taxon>
        <taxon>Convolvulaceae</taxon>
        <taxon>Cuscuteae</taxon>
        <taxon>Cuscuta</taxon>
        <taxon>Cuscuta subgen. Grammica</taxon>
        <taxon>Cuscuta sect. Cleistogrammica</taxon>
    </lineage>
</organism>
<accession>A0A328E654</accession>
<keyword evidence="2" id="KW-0806">Transcription termination</keyword>
<dbReference type="GO" id="GO:0006353">
    <property type="term" value="P:DNA-templated transcription termination"/>
    <property type="evidence" value="ECO:0007669"/>
    <property type="project" value="UniProtKB-KW"/>
</dbReference>
<evidence type="ECO:0000256" key="1">
    <source>
        <dbReference type="ARBA" id="ARBA00007692"/>
    </source>
</evidence>
<keyword evidence="3" id="KW-0809">Transit peptide</keyword>
<keyword evidence="5" id="KW-1185">Reference proteome</keyword>
<dbReference type="InterPro" id="IPR003690">
    <property type="entry name" value="MTERF"/>
</dbReference>
<name>A0A328E654_9ASTE</name>
<protein>
    <submittedName>
        <fullName evidence="4">Uncharacterized protein</fullName>
    </submittedName>
</protein>
<sequence length="531" mass="60481">MKYRESIIPSFSSSWLSSEKRASLSLKRRSVSFSAGNLTSKSRIMWWGRQCSASSSRPMAIRVYRSLLSSRPNSFNINLLRHFSATARCPKVKSQIQYPLDFPQRNLTSVSNLLKRYGFPLSELHDFLAKNRSLLNSDPSKIEKSLRILFSLGRSQEFLTSVIGSCPRVLEYEFMKKWETGISGIEGVKLSSLAIKNVLEVCLKFELQPNDVSACLKCLLASKLSDSTVVKVLEQFPTVVVTSPDRIERKIEFLMTGLGIANTELSHILGSYPGVLAFGVDNRLKHLLNEFSSLGFGLDMIRREVLRDPRILGLEVGELSHCLNVLRNLKCRVSIKDEIFQDGAFRAGYQAKLRVDCLHKHGLIRRDAYRVLWKEPRIFLYDIEEIERKIQFLVQTMKFDVENVVDVPEYLGVNFEKQIVPRFQVIEHLKSKGGLGDEVGLKALIKPSRLKFYNLYVKPYPECESIYGKVAGAVRDKRGHPTGLWKVFRPPQHQPSSEDVMNIKSFMDSLCHKSDDSVDPRSTPKVARLRS</sequence>
<evidence type="ECO:0000313" key="5">
    <source>
        <dbReference type="Proteomes" id="UP000249390"/>
    </source>
</evidence>
<dbReference type="SMART" id="SM00733">
    <property type="entry name" value="Mterf"/>
    <property type="match status" value="7"/>
</dbReference>
<comment type="similarity">
    <text evidence="1">Belongs to the mTERF family.</text>
</comment>
<comment type="caution">
    <text evidence="4">The sequence shown here is derived from an EMBL/GenBank/DDBJ whole genome shotgun (WGS) entry which is preliminary data.</text>
</comment>
<proteinExistence type="inferred from homology"/>
<gene>
    <name evidence="4" type="ORF">DM860_016255</name>
</gene>
<dbReference type="EMBL" id="NQVE01000028">
    <property type="protein sequence ID" value="RAL53020.1"/>
    <property type="molecule type" value="Genomic_DNA"/>
</dbReference>
<dbReference type="AlphaFoldDB" id="A0A328E654"/>
<dbReference type="Gene3D" id="1.25.70.10">
    <property type="entry name" value="Transcription termination factor 3, mitochondrial"/>
    <property type="match status" value="1"/>
</dbReference>
<evidence type="ECO:0000256" key="2">
    <source>
        <dbReference type="ARBA" id="ARBA00022472"/>
    </source>
</evidence>
<reference evidence="4 5" key="1">
    <citation type="submission" date="2018-06" db="EMBL/GenBank/DDBJ databases">
        <title>The Genome of Cuscuta australis (Dodder) Provides Insight into the Evolution of Plant Parasitism.</title>
        <authorList>
            <person name="Liu H."/>
        </authorList>
    </citation>
    <scope>NUCLEOTIDE SEQUENCE [LARGE SCALE GENOMIC DNA]</scope>
    <source>
        <strain evidence="5">cv. Yunnan</strain>
        <tissue evidence="4">Vines</tissue>
    </source>
</reference>
<evidence type="ECO:0000313" key="4">
    <source>
        <dbReference type="EMBL" id="RAL53020.1"/>
    </source>
</evidence>
<dbReference type="InterPro" id="IPR038538">
    <property type="entry name" value="MTERF_sf"/>
</dbReference>
<keyword evidence="2" id="KW-0804">Transcription</keyword>